<protein>
    <submittedName>
        <fullName evidence="1">Uncharacterized protein</fullName>
    </submittedName>
</protein>
<evidence type="ECO:0000313" key="2">
    <source>
        <dbReference type="Proteomes" id="UP000239814"/>
    </source>
</evidence>
<dbReference type="KEGG" id="git:C6V83_10985"/>
<proteinExistence type="predicted"/>
<dbReference type="EMBL" id="CP027433">
    <property type="protein sequence ID" value="AVM00712.1"/>
    <property type="molecule type" value="Genomic_DNA"/>
</dbReference>
<name>A0A2S0KG87_9ACTN</name>
<sequence length="96" mass="10446">MEFFDLEAFSLSFRCTKLVAFAWYCVRIVGVSHTKLDFIEVRNPPSGGAERIIVNRYGSGDGLSAAARTGINHCGPDFVGESEKIDPHGLLIAQAT</sequence>
<keyword evidence="2" id="KW-1185">Reference proteome</keyword>
<evidence type="ECO:0000313" key="1">
    <source>
        <dbReference type="EMBL" id="AVM00712.1"/>
    </source>
</evidence>
<dbReference type="AlphaFoldDB" id="A0A2S0KG87"/>
<reference evidence="1 2" key="1">
    <citation type="submission" date="2018-03" db="EMBL/GenBank/DDBJ databases">
        <title>Characteristics and genome of n-alkane degrading marine bacteria Gordonia iterans isolated from crude oil contaminated in Tae-an, South Korea.</title>
        <authorList>
            <person name="Lee S.-S."/>
            <person name="Kim H."/>
        </authorList>
    </citation>
    <scope>NUCLEOTIDE SEQUENCE [LARGE SCALE GENOMIC DNA]</scope>
    <source>
        <strain evidence="1 2">Co17</strain>
    </source>
</reference>
<organism evidence="1 2">
    <name type="scientific">Gordonia iterans</name>
    <dbReference type="NCBI Taxonomy" id="1004901"/>
    <lineage>
        <taxon>Bacteria</taxon>
        <taxon>Bacillati</taxon>
        <taxon>Actinomycetota</taxon>
        <taxon>Actinomycetes</taxon>
        <taxon>Mycobacteriales</taxon>
        <taxon>Gordoniaceae</taxon>
        <taxon>Gordonia</taxon>
    </lineage>
</organism>
<accession>A0A2S0KG87</accession>
<gene>
    <name evidence="1" type="ORF">C6V83_10985</name>
</gene>
<dbReference type="Proteomes" id="UP000239814">
    <property type="component" value="Chromosome"/>
</dbReference>